<dbReference type="EMBL" id="QXGA01002409">
    <property type="protein sequence ID" value="KAE9098262.1"/>
    <property type="molecule type" value="Genomic_DNA"/>
</dbReference>
<evidence type="ECO:0000313" key="11">
    <source>
        <dbReference type="Proteomes" id="UP000440367"/>
    </source>
</evidence>
<keyword evidence="10" id="KW-1185">Reference proteome</keyword>
<evidence type="ECO:0000313" key="6">
    <source>
        <dbReference type="EMBL" id="KAE9176833.1"/>
    </source>
</evidence>
<name>A0A6A3DT46_9STRA</name>
<dbReference type="EMBL" id="QXFX01002254">
    <property type="protein sequence ID" value="KAE9078960.1"/>
    <property type="molecule type" value="Genomic_DNA"/>
</dbReference>
<evidence type="ECO:0000313" key="14">
    <source>
        <dbReference type="Proteomes" id="UP000486351"/>
    </source>
</evidence>
<dbReference type="AlphaFoldDB" id="A0A6A3DT46"/>
<dbReference type="Proteomes" id="UP000440367">
    <property type="component" value="Unassembled WGS sequence"/>
</dbReference>
<evidence type="ECO:0000313" key="3">
    <source>
        <dbReference type="EMBL" id="KAE8959851.1"/>
    </source>
</evidence>
<comment type="caution">
    <text evidence="2">The sequence shown here is derived from an EMBL/GenBank/DDBJ whole genome shotgun (WGS) entry which is preliminary data.</text>
</comment>
<dbReference type="EMBL" id="QXFY01002721">
    <property type="protein sequence ID" value="KAE9293250.1"/>
    <property type="molecule type" value="Genomic_DNA"/>
</dbReference>
<dbReference type="Proteomes" id="UP000460718">
    <property type="component" value="Unassembled WGS sequence"/>
</dbReference>
<evidence type="ECO:0000313" key="12">
    <source>
        <dbReference type="Proteomes" id="UP000440732"/>
    </source>
</evidence>
<protein>
    <submittedName>
        <fullName evidence="2">Uncharacterized protein</fullName>
    </submittedName>
</protein>
<dbReference type="EMBL" id="QXGD01002415">
    <property type="protein sequence ID" value="KAE9188967.1"/>
    <property type="molecule type" value="Genomic_DNA"/>
</dbReference>
<dbReference type="EMBL" id="QXGF01002548">
    <property type="protein sequence ID" value="KAE8924245.1"/>
    <property type="molecule type" value="Genomic_DNA"/>
</dbReference>
<accession>A0A6A3DT46</accession>
<dbReference type="Proteomes" id="UP000486351">
    <property type="component" value="Unassembled WGS sequence"/>
</dbReference>
<organism evidence="2 9">
    <name type="scientific">Phytophthora fragariae</name>
    <dbReference type="NCBI Taxonomy" id="53985"/>
    <lineage>
        <taxon>Eukaryota</taxon>
        <taxon>Sar</taxon>
        <taxon>Stramenopiles</taxon>
        <taxon>Oomycota</taxon>
        <taxon>Peronosporomycetes</taxon>
        <taxon>Peronosporales</taxon>
        <taxon>Peronosporaceae</taxon>
        <taxon>Phytophthora</taxon>
    </lineage>
</organism>
<dbReference type="Proteomes" id="UP000488956">
    <property type="component" value="Unassembled WGS sequence"/>
</dbReference>
<evidence type="ECO:0000313" key="7">
    <source>
        <dbReference type="EMBL" id="KAE9188967.1"/>
    </source>
</evidence>
<feature type="compositionally biased region" description="Low complexity" evidence="1">
    <location>
        <begin position="24"/>
        <end position="36"/>
    </location>
</feature>
<evidence type="ECO:0000313" key="2">
    <source>
        <dbReference type="EMBL" id="KAE8924245.1"/>
    </source>
</evidence>
<dbReference type="Proteomes" id="UP000429523">
    <property type="component" value="Unassembled WGS sequence"/>
</dbReference>
<feature type="region of interest" description="Disordered" evidence="1">
    <location>
        <begin position="1"/>
        <end position="39"/>
    </location>
</feature>
<dbReference type="EMBL" id="QXFW01006198">
    <property type="protein sequence ID" value="KAE8959851.1"/>
    <property type="molecule type" value="Genomic_DNA"/>
</dbReference>
<reference evidence="9 10" key="1">
    <citation type="submission" date="2018-08" db="EMBL/GenBank/DDBJ databases">
        <title>Genomic investigation of the strawberry pathogen Phytophthora fragariae indicates pathogenicity is determined by transcriptional variation in three key races.</title>
        <authorList>
            <person name="Adams T.M."/>
            <person name="Armitage A.D."/>
            <person name="Sobczyk M.K."/>
            <person name="Bates H.J."/>
            <person name="Dunwell J.M."/>
            <person name="Nellist C.F."/>
            <person name="Harrison R.J."/>
        </authorList>
    </citation>
    <scope>NUCLEOTIDE SEQUENCE [LARGE SCALE GENOMIC DNA]</scope>
    <source>
        <strain evidence="7 11">BC-1</strain>
        <strain evidence="6 10">NOV-27</strain>
        <strain evidence="5 12">NOV-5</strain>
        <strain evidence="8 14">NOV-77</strain>
        <strain evidence="2 9">NOV-9</strain>
        <strain evidence="4 15">ONT-3</strain>
        <strain evidence="3 13">SCRP245</strain>
    </source>
</reference>
<sequence>MLGDEGEDEDDGEADADGVDQDSEGSSVGSASSGGSNRAIKDFSLSCECSEEQKHEG</sequence>
<evidence type="ECO:0000313" key="10">
    <source>
        <dbReference type="Proteomes" id="UP000433483"/>
    </source>
</evidence>
<evidence type="ECO:0000313" key="9">
    <source>
        <dbReference type="Proteomes" id="UP000429523"/>
    </source>
</evidence>
<evidence type="ECO:0000313" key="8">
    <source>
        <dbReference type="EMBL" id="KAE9293250.1"/>
    </source>
</evidence>
<dbReference type="Proteomes" id="UP000440732">
    <property type="component" value="Unassembled WGS sequence"/>
</dbReference>
<evidence type="ECO:0000313" key="5">
    <source>
        <dbReference type="EMBL" id="KAE9098262.1"/>
    </source>
</evidence>
<evidence type="ECO:0000313" key="15">
    <source>
        <dbReference type="Proteomes" id="UP000488956"/>
    </source>
</evidence>
<dbReference type="Proteomes" id="UP000433483">
    <property type="component" value="Unassembled WGS sequence"/>
</dbReference>
<evidence type="ECO:0000313" key="13">
    <source>
        <dbReference type="Proteomes" id="UP000460718"/>
    </source>
</evidence>
<gene>
    <name evidence="7" type="ORF">PF002_g25174</name>
    <name evidence="6" type="ORF">PF005_g24756</name>
    <name evidence="5" type="ORF">PF006_g23394</name>
    <name evidence="8" type="ORF">PF008_g24851</name>
    <name evidence="2" type="ORF">PF009_g25526</name>
    <name evidence="4" type="ORF">PF010_g22941</name>
    <name evidence="3" type="ORF">PF011_g30298</name>
</gene>
<evidence type="ECO:0000313" key="4">
    <source>
        <dbReference type="EMBL" id="KAE9078960.1"/>
    </source>
</evidence>
<dbReference type="EMBL" id="QXGB01002561">
    <property type="protein sequence ID" value="KAE9176833.1"/>
    <property type="molecule type" value="Genomic_DNA"/>
</dbReference>
<evidence type="ECO:0000256" key="1">
    <source>
        <dbReference type="SAM" id="MobiDB-lite"/>
    </source>
</evidence>
<feature type="compositionally biased region" description="Acidic residues" evidence="1">
    <location>
        <begin position="1"/>
        <end position="23"/>
    </location>
</feature>
<proteinExistence type="predicted"/>